<reference evidence="2" key="1">
    <citation type="submission" date="2020-10" db="EMBL/GenBank/DDBJ databases">
        <authorList>
            <person name="Gilroy R."/>
        </authorList>
    </citation>
    <scope>NUCLEOTIDE SEQUENCE</scope>
    <source>
        <strain evidence="2">ChiSxjej2B14-6234</strain>
    </source>
</reference>
<gene>
    <name evidence="2" type="ORF">IAB73_09435</name>
</gene>
<dbReference type="Gene3D" id="3.30.420.40">
    <property type="match status" value="2"/>
</dbReference>
<dbReference type="PANTHER" id="PTHR18964:SF149">
    <property type="entry name" value="BIFUNCTIONAL UDP-N-ACETYLGLUCOSAMINE 2-EPIMERASE_N-ACETYLMANNOSAMINE KINASE"/>
    <property type="match status" value="1"/>
</dbReference>
<dbReference type="AlphaFoldDB" id="A0A9D0ZBC3"/>
<sequence>MVYIGIDLGGTNIAVGIVDENGQILCKGSTPTLLPRPYGPIIADIAKCSLETLERSGHTLDDVAAIGAGVPGILDPRTGIIPFCTNLGWHDVPFITELQKYIDKPVYVGNDATVAGLAESVAGVSAGAHSSVFLTLGTGVGGGIVIDGKAYSGAHGVGSEIGHMIIELDGEECTCGNYGCFERYASATAIIREGRKAYAQHPDSLIGQLCGGDPDKITAKTIFDAAKESDPTAVKVFRRYVRALAHGIVTIINVLDPEVIALGGGVSLAGDFLLQAVREAVKPLVFFKTMPYARIELAKLGPDAGIIGAAMLGK</sequence>
<comment type="caution">
    <text evidence="2">The sequence shown here is derived from an EMBL/GenBank/DDBJ whole genome shotgun (WGS) entry which is preliminary data.</text>
</comment>
<evidence type="ECO:0000313" key="3">
    <source>
        <dbReference type="Proteomes" id="UP000886887"/>
    </source>
</evidence>
<dbReference type="Pfam" id="PF00480">
    <property type="entry name" value="ROK"/>
    <property type="match status" value="1"/>
</dbReference>
<reference evidence="2" key="2">
    <citation type="journal article" date="2021" name="PeerJ">
        <title>Extensive microbial diversity within the chicken gut microbiome revealed by metagenomics and culture.</title>
        <authorList>
            <person name="Gilroy R."/>
            <person name="Ravi A."/>
            <person name="Getino M."/>
            <person name="Pursley I."/>
            <person name="Horton D.L."/>
            <person name="Alikhan N.F."/>
            <person name="Baker D."/>
            <person name="Gharbi K."/>
            <person name="Hall N."/>
            <person name="Watson M."/>
            <person name="Adriaenssens E.M."/>
            <person name="Foster-Nyarko E."/>
            <person name="Jarju S."/>
            <person name="Secka A."/>
            <person name="Antonio M."/>
            <person name="Oren A."/>
            <person name="Chaudhuri R.R."/>
            <person name="La Ragione R."/>
            <person name="Hildebrand F."/>
            <person name="Pallen M.J."/>
        </authorList>
    </citation>
    <scope>NUCLEOTIDE SEQUENCE</scope>
    <source>
        <strain evidence="2">ChiSxjej2B14-6234</strain>
    </source>
</reference>
<dbReference type="EMBL" id="DVFJ01000035">
    <property type="protein sequence ID" value="HIQ72414.1"/>
    <property type="molecule type" value="Genomic_DNA"/>
</dbReference>
<organism evidence="2 3">
    <name type="scientific">Candidatus Onthenecus intestinigallinarum</name>
    <dbReference type="NCBI Taxonomy" id="2840875"/>
    <lineage>
        <taxon>Bacteria</taxon>
        <taxon>Bacillati</taxon>
        <taxon>Bacillota</taxon>
        <taxon>Clostridia</taxon>
        <taxon>Eubacteriales</taxon>
        <taxon>Candidatus Onthenecus</taxon>
    </lineage>
</organism>
<dbReference type="PANTHER" id="PTHR18964">
    <property type="entry name" value="ROK (REPRESSOR, ORF, KINASE) FAMILY"/>
    <property type="match status" value="1"/>
</dbReference>
<dbReference type="Proteomes" id="UP000886887">
    <property type="component" value="Unassembled WGS sequence"/>
</dbReference>
<evidence type="ECO:0000313" key="2">
    <source>
        <dbReference type="EMBL" id="HIQ72414.1"/>
    </source>
</evidence>
<dbReference type="SUPFAM" id="SSF53067">
    <property type="entry name" value="Actin-like ATPase domain"/>
    <property type="match status" value="1"/>
</dbReference>
<proteinExistence type="inferred from homology"/>
<protein>
    <submittedName>
        <fullName evidence="2">ROK family protein</fullName>
    </submittedName>
</protein>
<dbReference type="InterPro" id="IPR000600">
    <property type="entry name" value="ROK"/>
</dbReference>
<name>A0A9D0ZBC3_9FIRM</name>
<accession>A0A9D0ZBC3</accession>
<dbReference type="InterPro" id="IPR043129">
    <property type="entry name" value="ATPase_NBD"/>
</dbReference>
<comment type="similarity">
    <text evidence="1">Belongs to the ROK (NagC/XylR) family.</text>
</comment>
<evidence type="ECO:0000256" key="1">
    <source>
        <dbReference type="ARBA" id="ARBA00006479"/>
    </source>
</evidence>